<dbReference type="HOGENOM" id="CLU_670603_0_0_6"/>
<dbReference type="SMART" id="SM00388">
    <property type="entry name" value="HisKA"/>
    <property type="match status" value="1"/>
</dbReference>
<comment type="catalytic activity">
    <reaction evidence="1">
        <text>ATP + protein L-histidine = ADP + protein N-phospho-L-histidine.</text>
        <dbReference type="EC" id="2.7.13.3"/>
    </reaction>
</comment>
<evidence type="ECO:0000256" key="5">
    <source>
        <dbReference type="ARBA" id="ARBA00022679"/>
    </source>
</evidence>
<dbReference type="Proteomes" id="UP000006201">
    <property type="component" value="Unassembled WGS sequence"/>
</dbReference>
<dbReference type="SUPFAM" id="SSF55874">
    <property type="entry name" value="ATPase domain of HSP90 chaperone/DNA topoisomerase II/histidine kinase"/>
    <property type="match status" value="1"/>
</dbReference>
<keyword evidence="5" id="KW-0808">Transferase</keyword>
<dbReference type="InterPro" id="IPR036097">
    <property type="entry name" value="HisK_dim/P_sf"/>
</dbReference>
<keyword evidence="9" id="KW-0812">Transmembrane</keyword>
<comment type="caution">
    <text evidence="11">The sequence shown here is derived from an EMBL/GenBank/DDBJ whole genome shotgun (WGS) entry which is preliminary data.</text>
</comment>
<keyword evidence="4" id="KW-1003">Cell membrane</keyword>
<organism evidence="11 12">
    <name type="scientific">Pseudoalteromonas tunicata D2</name>
    <dbReference type="NCBI Taxonomy" id="87626"/>
    <lineage>
        <taxon>Bacteria</taxon>
        <taxon>Pseudomonadati</taxon>
        <taxon>Pseudomonadota</taxon>
        <taxon>Gammaproteobacteria</taxon>
        <taxon>Alteromonadales</taxon>
        <taxon>Pseudoalteromonadaceae</taxon>
        <taxon>Pseudoalteromonas</taxon>
    </lineage>
</organism>
<dbReference type="InterPro" id="IPR003661">
    <property type="entry name" value="HisK_dim/P_dom"/>
</dbReference>
<dbReference type="PANTHER" id="PTHR44936">
    <property type="entry name" value="SENSOR PROTEIN CREC"/>
    <property type="match status" value="1"/>
</dbReference>
<dbReference type="STRING" id="87626.PTD2_03881"/>
<accession>A4C547</accession>
<keyword evidence="9" id="KW-0472">Membrane</keyword>
<evidence type="ECO:0000256" key="8">
    <source>
        <dbReference type="ARBA" id="ARBA00022840"/>
    </source>
</evidence>
<dbReference type="Gene3D" id="3.30.565.10">
    <property type="entry name" value="Histidine kinase-like ATPase, C-terminal domain"/>
    <property type="match status" value="1"/>
</dbReference>
<name>A4C547_9GAMM</name>
<dbReference type="GO" id="GO:0000155">
    <property type="term" value="F:phosphorelay sensor kinase activity"/>
    <property type="evidence" value="ECO:0007669"/>
    <property type="project" value="InterPro"/>
</dbReference>
<dbReference type="RefSeq" id="WP_009836977.1">
    <property type="nucleotide sequence ID" value="NZ_AAOH01000001.1"/>
</dbReference>
<keyword evidence="6" id="KW-0547">Nucleotide-binding</keyword>
<gene>
    <name evidence="11" type="ORF">PTD2_03881</name>
</gene>
<evidence type="ECO:0000256" key="9">
    <source>
        <dbReference type="SAM" id="Phobius"/>
    </source>
</evidence>
<feature type="transmembrane region" description="Helical" evidence="9">
    <location>
        <begin position="133"/>
        <end position="152"/>
    </location>
</feature>
<feature type="transmembrane region" description="Helical" evidence="9">
    <location>
        <begin position="12"/>
        <end position="31"/>
    </location>
</feature>
<keyword evidence="12" id="KW-1185">Reference proteome</keyword>
<dbReference type="SUPFAM" id="SSF47384">
    <property type="entry name" value="Homodimeric domain of signal transducing histidine kinase"/>
    <property type="match status" value="1"/>
</dbReference>
<evidence type="ECO:0000256" key="2">
    <source>
        <dbReference type="ARBA" id="ARBA00004651"/>
    </source>
</evidence>
<keyword evidence="9" id="KW-1133">Transmembrane helix</keyword>
<evidence type="ECO:0000313" key="11">
    <source>
        <dbReference type="EMBL" id="EAR30679.1"/>
    </source>
</evidence>
<dbReference type="PANTHER" id="PTHR44936:SF10">
    <property type="entry name" value="SENSOR PROTEIN RSTB"/>
    <property type="match status" value="1"/>
</dbReference>
<evidence type="ECO:0000256" key="3">
    <source>
        <dbReference type="ARBA" id="ARBA00012438"/>
    </source>
</evidence>
<dbReference type="InterPro" id="IPR036890">
    <property type="entry name" value="HATPase_C_sf"/>
</dbReference>
<sequence>MNKPKTLINYLKIKLSIVFVAITLLVITLLIHNHYLALDDATEYYMHYDGEVLSKAYKPGDNIIEFDQGVKEYYFSVTELPASLQTKRSFPVNTLTIVEHQQQVIYIYPYQAIPTATPFYVLHYFIADDLNSLTVWVIVGCLLGLVALLTFLQHISNFIAHQLCLTTPWISQLAESAKPIALPNNLIFNEIIEPLNALNHIKQYNADLVQQQQTSLHHQQTLVQFLAHELRTPIAVQQAAFSRLAQLDDITEPVLNAIAKAHCANNQMQQLSQGLLLLWQTESLSTTRFNLVPLLNQSQMQLAEAGYSIALNIKPTAEPCYINSNQQLWLLLINNVLQNAAKYSALQSADVNLTSDSICFTNTPEINNNLPQGHGVGLFIIQQIANRLDLTLTIKQQSDQFSLTVNWAKK</sequence>
<evidence type="ECO:0000256" key="7">
    <source>
        <dbReference type="ARBA" id="ARBA00022777"/>
    </source>
</evidence>
<keyword evidence="8" id="KW-0067">ATP-binding</keyword>
<protein>
    <recommendedName>
        <fullName evidence="3">histidine kinase</fullName>
        <ecNumber evidence="3">2.7.13.3</ecNumber>
    </recommendedName>
</protein>
<dbReference type="GO" id="GO:0005524">
    <property type="term" value="F:ATP binding"/>
    <property type="evidence" value="ECO:0007669"/>
    <property type="project" value="UniProtKB-KW"/>
</dbReference>
<evidence type="ECO:0000313" key="12">
    <source>
        <dbReference type="Proteomes" id="UP000006201"/>
    </source>
</evidence>
<dbReference type="OrthoDB" id="9121563at2"/>
<proteinExistence type="predicted"/>
<evidence type="ECO:0000256" key="1">
    <source>
        <dbReference type="ARBA" id="ARBA00000085"/>
    </source>
</evidence>
<reference evidence="11 12" key="1">
    <citation type="submission" date="2006-02" db="EMBL/GenBank/DDBJ databases">
        <authorList>
            <person name="Moran M.A."/>
            <person name="Kjelleberg S."/>
            <person name="Egan S."/>
            <person name="Saunders N."/>
            <person name="Thomas T."/>
            <person name="Ferriera S."/>
            <person name="Johnson J."/>
            <person name="Kravitz S."/>
            <person name="Halpern A."/>
            <person name="Remington K."/>
            <person name="Beeson K."/>
            <person name="Tran B."/>
            <person name="Rogers Y.-H."/>
            <person name="Friedman R."/>
            <person name="Venter J.C."/>
        </authorList>
    </citation>
    <scope>NUCLEOTIDE SEQUENCE [LARGE SCALE GENOMIC DNA]</scope>
    <source>
        <strain evidence="11 12">D2</strain>
    </source>
</reference>
<evidence type="ECO:0000259" key="10">
    <source>
        <dbReference type="SMART" id="SM00388"/>
    </source>
</evidence>
<feature type="domain" description="Signal transduction histidine kinase dimerisation/phosphoacceptor" evidence="10">
    <location>
        <begin position="218"/>
        <end position="284"/>
    </location>
</feature>
<dbReference type="eggNOG" id="COG0642">
    <property type="taxonomic scope" value="Bacteria"/>
</dbReference>
<dbReference type="InterPro" id="IPR050980">
    <property type="entry name" value="2C_sensor_his_kinase"/>
</dbReference>
<dbReference type="EC" id="2.7.13.3" evidence="3"/>
<dbReference type="AlphaFoldDB" id="A4C547"/>
<keyword evidence="7 11" id="KW-0418">Kinase</keyword>
<dbReference type="EMBL" id="AAOH01000001">
    <property type="protein sequence ID" value="EAR30679.1"/>
    <property type="molecule type" value="Genomic_DNA"/>
</dbReference>
<evidence type="ECO:0000256" key="6">
    <source>
        <dbReference type="ARBA" id="ARBA00022741"/>
    </source>
</evidence>
<evidence type="ECO:0000256" key="4">
    <source>
        <dbReference type="ARBA" id="ARBA00022475"/>
    </source>
</evidence>
<comment type="subcellular location">
    <subcellularLocation>
        <location evidence="2">Cell membrane</location>
        <topology evidence="2">Multi-pass membrane protein</topology>
    </subcellularLocation>
</comment>